<evidence type="ECO:0000313" key="1">
    <source>
        <dbReference type="EMBL" id="EDM24651.1"/>
    </source>
</evidence>
<dbReference type="EMBL" id="ABCK01000080">
    <property type="protein sequence ID" value="EDM24651.1"/>
    <property type="molecule type" value="Genomic_DNA"/>
</dbReference>
<keyword evidence="2" id="KW-1185">Reference proteome</keyword>
<dbReference type="AlphaFoldDB" id="A6DUN5"/>
<gene>
    <name evidence="1" type="ORF">LNTAR_25542</name>
</gene>
<sequence length="46" mass="5552">MSEMAKQILRRDERFVEIQAWASPSVWTDQMLKTLHRGVERGKWYS</sequence>
<reference evidence="1 2" key="1">
    <citation type="journal article" date="2010" name="J. Bacteriol.">
        <title>Genome sequence of Lentisphaera araneosa HTCC2155T, the type species of the order Lentisphaerales in the phylum Lentisphaerae.</title>
        <authorList>
            <person name="Thrash J.C."/>
            <person name="Cho J.C."/>
            <person name="Vergin K.L."/>
            <person name="Morris R.M."/>
            <person name="Giovannoni S.J."/>
        </authorList>
    </citation>
    <scope>NUCLEOTIDE SEQUENCE [LARGE SCALE GENOMIC DNA]</scope>
    <source>
        <strain evidence="1 2">HTCC2155</strain>
    </source>
</reference>
<dbReference type="Proteomes" id="UP000004947">
    <property type="component" value="Unassembled WGS sequence"/>
</dbReference>
<name>A6DUN5_9BACT</name>
<comment type="caution">
    <text evidence="1">The sequence shown here is derived from an EMBL/GenBank/DDBJ whole genome shotgun (WGS) entry which is preliminary data.</text>
</comment>
<evidence type="ECO:0000313" key="2">
    <source>
        <dbReference type="Proteomes" id="UP000004947"/>
    </source>
</evidence>
<organism evidence="1 2">
    <name type="scientific">Lentisphaera araneosa HTCC2155</name>
    <dbReference type="NCBI Taxonomy" id="313628"/>
    <lineage>
        <taxon>Bacteria</taxon>
        <taxon>Pseudomonadati</taxon>
        <taxon>Lentisphaerota</taxon>
        <taxon>Lentisphaeria</taxon>
        <taxon>Lentisphaerales</taxon>
        <taxon>Lentisphaeraceae</taxon>
        <taxon>Lentisphaera</taxon>
    </lineage>
</organism>
<feature type="non-terminal residue" evidence="1">
    <location>
        <position position="46"/>
    </location>
</feature>
<protein>
    <submittedName>
        <fullName evidence="1">Uncharacterized protein</fullName>
    </submittedName>
</protein>
<accession>A6DUN5</accession>
<proteinExistence type="predicted"/>